<dbReference type="Proteomes" id="UP000199451">
    <property type="component" value="Unassembled WGS sequence"/>
</dbReference>
<keyword evidence="4" id="KW-1185">Reference proteome</keyword>
<organism evidence="3 4">
    <name type="scientific">Halogranum gelatinilyticum</name>
    <dbReference type="NCBI Taxonomy" id="660521"/>
    <lineage>
        <taxon>Archaea</taxon>
        <taxon>Methanobacteriati</taxon>
        <taxon>Methanobacteriota</taxon>
        <taxon>Stenosarchaea group</taxon>
        <taxon>Halobacteria</taxon>
        <taxon>Halobacteriales</taxon>
        <taxon>Haloferacaceae</taxon>
    </lineage>
</organism>
<feature type="region of interest" description="Disordered" evidence="1">
    <location>
        <begin position="325"/>
        <end position="352"/>
    </location>
</feature>
<dbReference type="EMBL" id="FNHL01000004">
    <property type="protein sequence ID" value="SDM93695.1"/>
    <property type="molecule type" value="Genomic_DNA"/>
</dbReference>
<sequence length="352" mass="38385">MVRDSLAAIRQWLQGGPRTHVLNSQNQEDLEARAGTRESTVRVRPRSDTVSLEDATQLWPSLHRVETDWLGRNLSPTVSFELWNDRGDVSCVFTSGDESLSLLEQARSQYRDATVTTETGAFALTTGQPTAVVALPLRREGLLPIRRYDVEGFKADPYGPLVAELLGGGELRAGLQVVVQPAKNSWVRGGWTADSIEMVAERLRSPSVRESLGGVCEIEASKAQRQTAQVVQAQAGMQAFHADVRIVVQADTASTAITRAGTIARVFKRYYTSQSNQGFRQELLRGDDLRTVLEAVATREVTTYGYGLLTTPELAGVAHVPSMSTLTPPVDGDPVSSYDVVPDRAPSFEGES</sequence>
<proteinExistence type="predicted"/>
<evidence type="ECO:0000313" key="4">
    <source>
        <dbReference type="Proteomes" id="UP000199451"/>
    </source>
</evidence>
<reference evidence="4" key="1">
    <citation type="submission" date="2016-10" db="EMBL/GenBank/DDBJ databases">
        <authorList>
            <person name="Varghese N."/>
            <person name="Submissions S."/>
        </authorList>
    </citation>
    <scope>NUCLEOTIDE SEQUENCE [LARGE SCALE GENOMIC DNA]</scope>
    <source>
        <strain evidence="4">CGMCC 1.10119</strain>
    </source>
</reference>
<gene>
    <name evidence="3" type="ORF">SAMN04487949_2908</name>
</gene>
<evidence type="ECO:0000313" key="3">
    <source>
        <dbReference type="EMBL" id="SDM93695.1"/>
    </source>
</evidence>
<name>A0A1G9XBL6_9EURY</name>
<dbReference type="AlphaFoldDB" id="A0A1G9XBL6"/>
<evidence type="ECO:0000256" key="1">
    <source>
        <dbReference type="SAM" id="MobiDB-lite"/>
    </source>
</evidence>
<protein>
    <recommendedName>
        <fullName evidence="2">DUF8128 domain-containing protein</fullName>
    </recommendedName>
</protein>
<evidence type="ECO:0000259" key="2">
    <source>
        <dbReference type="Pfam" id="PF26449"/>
    </source>
</evidence>
<feature type="domain" description="DUF8128" evidence="2">
    <location>
        <begin position="14"/>
        <end position="331"/>
    </location>
</feature>
<accession>A0A1G9XBL6</accession>
<dbReference type="InterPro" id="IPR058441">
    <property type="entry name" value="DUF8128"/>
</dbReference>
<dbReference type="STRING" id="660521.SAMN04487949_2908"/>
<dbReference type="Pfam" id="PF26449">
    <property type="entry name" value="DUF8128"/>
    <property type="match status" value="1"/>
</dbReference>